<reference evidence="1" key="1">
    <citation type="submission" date="2020-05" db="EMBL/GenBank/DDBJ databases">
        <authorList>
            <person name="Chiriac C."/>
            <person name="Salcher M."/>
            <person name="Ghai R."/>
            <person name="Kavagutti S V."/>
        </authorList>
    </citation>
    <scope>NUCLEOTIDE SEQUENCE</scope>
</reference>
<gene>
    <name evidence="1" type="ORF">UFOPK2169_01860</name>
</gene>
<accession>A0A6J6M948</accession>
<protein>
    <submittedName>
        <fullName evidence="1">Unannotated protein</fullName>
    </submittedName>
</protein>
<dbReference type="EMBL" id="CAEZWE010000136">
    <property type="protein sequence ID" value="CAB4669063.1"/>
    <property type="molecule type" value="Genomic_DNA"/>
</dbReference>
<name>A0A6J6M948_9ZZZZ</name>
<organism evidence="1">
    <name type="scientific">freshwater metagenome</name>
    <dbReference type="NCBI Taxonomy" id="449393"/>
    <lineage>
        <taxon>unclassified sequences</taxon>
        <taxon>metagenomes</taxon>
        <taxon>ecological metagenomes</taxon>
    </lineage>
</organism>
<evidence type="ECO:0000313" key="1">
    <source>
        <dbReference type="EMBL" id="CAB4669063.1"/>
    </source>
</evidence>
<proteinExistence type="predicted"/>
<dbReference type="AlphaFoldDB" id="A0A6J6M948"/>
<sequence length="177" mass="20211">MGCSHCHCHLDGIVPCAKPRHRCSRKSVWTRHGGVVFHSCHHWYLTDCAESRNHPIGESLLRLSVLYPRNWKSISFLRLHFSRGYRWRGPLCRYGTLRTTSHHAGMVRNCSPRVSAELLGTKRLPVVTPRRRGEFVLPNGARSHSCSHRSPGNVRNCYCIASFNLRRLFPHCASSAT</sequence>